<gene>
    <name evidence="1" type="ORF">BST96_11570</name>
</gene>
<evidence type="ECO:0000313" key="1">
    <source>
        <dbReference type="EMBL" id="ARN74703.1"/>
    </source>
</evidence>
<protein>
    <recommendedName>
        <fullName evidence="3">DUF1820 domain-containing protein</fullName>
    </recommendedName>
</protein>
<dbReference type="RefSeq" id="WP_085758855.1">
    <property type="nucleotide sequence ID" value="NZ_CP019343.1"/>
</dbReference>
<dbReference type="AlphaFoldDB" id="A0A1X9NL81"/>
<dbReference type="KEGG" id="osg:BST96_11570"/>
<dbReference type="PIRSF" id="PIRSF028538">
    <property type="entry name" value="DUF1820"/>
    <property type="match status" value="1"/>
</dbReference>
<dbReference type="OrthoDB" id="5641137at2"/>
<accession>A0A1X9NL81</accession>
<dbReference type="Pfam" id="PF08850">
    <property type="entry name" value="DUF1820"/>
    <property type="match status" value="1"/>
</dbReference>
<evidence type="ECO:0008006" key="3">
    <source>
        <dbReference type="Google" id="ProtNLM"/>
    </source>
</evidence>
<reference evidence="1 2" key="1">
    <citation type="submission" date="2016-11" db="EMBL/GenBank/DDBJ databases">
        <title>Trade-off between light-utilization and light-protection in marine flavobacteria.</title>
        <authorList>
            <person name="Kumagai Y."/>
        </authorList>
    </citation>
    <scope>NUCLEOTIDE SEQUENCE [LARGE SCALE GENOMIC DNA]</scope>
    <source>
        <strain evidence="1 2">NBRC 107125</strain>
    </source>
</reference>
<name>A0A1X9NL81_9GAMM</name>
<organism evidence="1 2">
    <name type="scientific">Oceanicoccus sagamiensis</name>
    <dbReference type="NCBI Taxonomy" id="716816"/>
    <lineage>
        <taxon>Bacteria</taxon>
        <taxon>Pseudomonadati</taxon>
        <taxon>Pseudomonadota</taxon>
        <taxon>Gammaproteobacteria</taxon>
        <taxon>Cellvibrionales</taxon>
        <taxon>Spongiibacteraceae</taxon>
        <taxon>Oceanicoccus</taxon>
    </lineage>
</organism>
<dbReference type="EMBL" id="CP019343">
    <property type="protein sequence ID" value="ARN74703.1"/>
    <property type="molecule type" value="Genomic_DNA"/>
</dbReference>
<proteinExistence type="predicted"/>
<dbReference type="Proteomes" id="UP000193450">
    <property type="component" value="Chromosome"/>
</dbReference>
<sequence length="115" mass="12667">MSESTPIYKVIFLNQNKVYEVYAKAIYQSELYGFVEVEEFVFGERTQVIVDPGEEKLKTEFAGVNRSYVPMHSIVRIDEVEKEGVGKVLEASGGGSNVAAFPMPGSARPLSGDVD</sequence>
<evidence type="ECO:0000313" key="2">
    <source>
        <dbReference type="Proteomes" id="UP000193450"/>
    </source>
</evidence>
<keyword evidence="2" id="KW-1185">Reference proteome</keyword>
<dbReference type="InterPro" id="IPR014949">
    <property type="entry name" value="DUF1820"/>
</dbReference>
<dbReference type="STRING" id="716816.BST96_11570"/>